<accession>A0A6G6Y0Z1</accession>
<dbReference type="PROSITE" id="PS50931">
    <property type="entry name" value="HTH_LYSR"/>
    <property type="match status" value="1"/>
</dbReference>
<keyword evidence="2" id="KW-0805">Transcription regulation</keyword>
<comment type="similarity">
    <text evidence="1">Belongs to the LysR transcriptional regulatory family.</text>
</comment>
<dbReference type="InterPro" id="IPR036388">
    <property type="entry name" value="WH-like_DNA-bd_sf"/>
</dbReference>
<dbReference type="Gene3D" id="3.40.190.290">
    <property type="match status" value="1"/>
</dbReference>
<evidence type="ECO:0000256" key="4">
    <source>
        <dbReference type="ARBA" id="ARBA00023163"/>
    </source>
</evidence>
<proteinExistence type="inferred from homology"/>
<dbReference type="InterPro" id="IPR058163">
    <property type="entry name" value="LysR-type_TF_proteobact-type"/>
</dbReference>
<dbReference type="Pfam" id="PF03466">
    <property type="entry name" value="LysR_substrate"/>
    <property type="match status" value="1"/>
</dbReference>
<reference evidence="6 7" key="1">
    <citation type="submission" date="2020-02" db="EMBL/GenBank/DDBJ databases">
        <authorList>
            <person name="Zheng R.K."/>
            <person name="Sun C.M."/>
        </authorList>
    </citation>
    <scope>NUCLEOTIDE SEQUENCE [LARGE SCALE GENOMIC DNA]</scope>
    <source>
        <strain evidence="7">zrk23</strain>
    </source>
</reference>
<dbReference type="Gene3D" id="1.10.10.10">
    <property type="entry name" value="Winged helix-like DNA-binding domain superfamily/Winged helix DNA-binding domain"/>
    <property type="match status" value="1"/>
</dbReference>
<keyword evidence="7" id="KW-1185">Reference proteome</keyword>
<dbReference type="Pfam" id="PF00126">
    <property type="entry name" value="HTH_1"/>
    <property type="match status" value="1"/>
</dbReference>
<dbReference type="AlphaFoldDB" id="A0A6G6Y0Z1"/>
<protein>
    <submittedName>
        <fullName evidence="6">LysR family transcriptional regulator</fullName>
    </submittedName>
</protein>
<dbReference type="PRINTS" id="PR00039">
    <property type="entry name" value="HTHLYSR"/>
</dbReference>
<dbReference type="PANTHER" id="PTHR30537:SF5">
    <property type="entry name" value="HTH-TYPE TRANSCRIPTIONAL ACTIVATOR TTDR-RELATED"/>
    <property type="match status" value="1"/>
</dbReference>
<dbReference type="GO" id="GO:0003700">
    <property type="term" value="F:DNA-binding transcription factor activity"/>
    <property type="evidence" value="ECO:0007669"/>
    <property type="project" value="InterPro"/>
</dbReference>
<sequence>MEQIALERLTGVIAFARAASLGSYTAAAKSLSISPSAVSKSVRRLELQLGLSLFTRTTRSLTLTSEGADLYERALLLLRQAEEIEQHALAVRAEPSGTLRVTAPLPIGTNLLAPAIPGFRERFPKLEIDLRLDDRRTDIVDEGIDVAIRVGDLVDSQLLSRKLAPHRLCAFASPSYLKRRGTPTHPDELSEHECVNFRFQSSGQPSRWPFQVGERVVEVIPRAAVTVDSGDAVLAILAAGGGIGVAPPYIAAQYVRQGKLIPILTRFAVERSSITALWPENRRGNPNVRAFLDYLDEIFPKLPPWDELVVNA</sequence>
<dbReference type="InterPro" id="IPR036390">
    <property type="entry name" value="WH_DNA-bd_sf"/>
</dbReference>
<dbReference type="Proteomes" id="UP000501568">
    <property type="component" value="Chromosome"/>
</dbReference>
<dbReference type="FunFam" id="1.10.10.10:FF:000001">
    <property type="entry name" value="LysR family transcriptional regulator"/>
    <property type="match status" value="1"/>
</dbReference>
<dbReference type="KEGG" id="spzr:G5C33_01655"/>
<evidence type="ECO:0000256" key="2">
    <source>
        <dbReference type="ARBA" id="ARBA00023015"/>
    </source>
</evidence>
<gene>
    <name evidence="6" type="ORF">G5C33_01655</name>
</gene>
<dbReference type="RefSeq" id="WP_165325613.1">
    <property type="nucleotide sequence ID" value="NZ_CP049109.1"/>
</dbReference>
<evidence type="ECO:0000313" key="6">
    <source>
        <dbReference type="EMBL" id="QIG78614.1"/>
    </source>
</evidence>
<evidence type="ECO:0000256" key="3">
    <source>
        <dbReference type="ARBA" id="ARBA00023125"/>
    </source>
</evidence>
<keyword evidence="3" id="KW-0238">DNA-binding</keyword>
<dbReference type="EMBL" id="CP049109">
    <property type="protein sequence ID" value="QIG78614.1"/>
    <property type="molecule type" value="Genomic_DNA"/>
</dbReference>
<organism evidence="6 7">
    <name type="scientific">Stakelama tenebrarum</name>
    <dbReference type="NCBI Taxonomy" id="2711215"/>
    <lineage>
        <taxon>Bacteria</taxon>
        <taxon>Pseudomonadati</taxon>
        <taxon>Pseudomonadota</taxon>
        <taxon>Alphaproteobacteria</taxon>
        <taxon>Sphingomonadales</taxon>
        <taxon>Sphingomonadaceae</taxon>
        <taxon>Stakelama</taxon>
    </lineage>
</organism>
<dbReference type="PANTHER" id="PTHR30537">
    <property type="entry name" value="HTH-TYPE TRANSCRIPTIONAL REGULATOR"/>
    <property type="match status" value="1"/>
</dbReference>
<dbReference type="InterPro" id="IPR005119">
    <property type="entry name" value="LysR_subst-bd"/>
</dbReference>
<dbReference type="SUPFAM" id="SSF53850">
    <property type="entry name" value="Periplasmic binding protein-like II"/>
    <property type="match status" value="1"/>
</dbReference>
<dbReference type="InterPro" id="IPR000847">
    <property type="entry name" value="LysR_HTH_N"/>
</dbReference>
<evidence type="ECO:0000256" key="1">
    <source>
        <dbReference type="ARBA" id="ARBA00009437"/>
    </source>
</evidence>
<dbReference type="SUPFAM" id="SSF46785">
    <property type="entry name" value="Winged helix' DNA-binding domain"/>
    <property type="match status" value="1"/>
</dbReference>
<name>A0A6G6Y0Z1_9SPHN</name>
<keyword evidence="4" id="KW-0804">Transcription</keyword>
<evidence type="ECO:0000313" key="7">
    <source>
        <dbReference type="Proteomes" id="UP000501568"/>
    </source>
</evidence>
<dbReference type="CDD" id="cd08422">
    <property type="entry name" value="PBP2_CrgA_like"/>
    <property type="match status" value="1"/>
</dbReference>
<dbReference type="GO" id="GO:0003677">
    <property type="term" value="F:DNA binding"/>
    <property type="evidence" value="ECO:0007669"/>
    <property type="project" value="UniProtKB-KW"/>
</dbReference>
<feature type="domain" description="HTH lysR-type" evidence="5">
    <location>
        <begin position="14"/>
        <end position="64"/>
    </location>
</feature>
<evidence type="ECO:0000259" key="5">
    <source>
        <dbReference type="PROSITE" id="PS50931"/>
    </source>
</evidence>